<dbReference type="RefSeq" id="WP_189565273.1">
    <property type="nucleotide sequence ID" value="NZ_BMXF01000002.1"/>
</dbReference>
<protein>
    <recommendedName>
        <fullName evidence="3">Lipoprotein</fullName>
    </recommendedName>
</protein>
<reference evidence="1 2" key="1">
    <citation type="journal article" date="2014" name="Int. J. Syst. Evol. Microbiol.">
        <title>Complete genome sequence of Corynebacterium casei LMG S-19264T (=DSM 44701T), isolated from a smear-ripened cheese.</title>
        <authorList>
            <consortium name="US DOE Joint Genome Institute (JGI-PGF)"/>
            <person name="Walter F."/>
            <person name="Albersmeier A."/>
            <person name="Kalinowski J."/>
            <person name="Ruckert C."/>
        </authorList>
    </citation>
    <scope>NUCLEOTIDE SEQUENCE [LARGE SCALE GENOMIC DNA]</scope>
    <source>
        <strain evidence="1 2">KCTC 12866</strain>
    </source>
</reference>
<dbReference type="Proteomes" id="UP000598271">
    <property type="component" value="Unassembled WGS sequence"/>
</dbReference>
<comment type="caution">
    <text evidence="1">The sequence shown here is derived from an EMBL/GenBank/DDBJ whole genome shotgun (WGS) entry which is preliminary data.</text>
</comment>
<dbReference type="AlphaFoldDB" id="A0A8J3D9W8"/>
<sequence length="83" mass="9356">MNFKKTAAFVAAMAFLTSCEYQKYNHAEQIDVRANSEYVYGVHPDSAARQLSNKYAEQPEMELRANAIREKMFSGKTSAVATK</sequence>
<dbReference type="EMBL" id="BMXF01000002">
    <property type="protein sequence ID" value="GHB73789.1"/>
    <property type="molecule type" value="Genomic_DNA"/>
</dbReference>
<dbReference type="PROSITE" id="PS51257">
    <property type="entry name" value="PROKAR_LIPOPROTEIN"/>
    <property type="match status" value="1"/>
</dbReference>
<evidence type="ECO:0008006" key="3">
    <source>
        <dbReference type="Google" id="ProtNLM"/>
    </source>
</evidence>
<evidence type="ECO:0000313" key="1">
    <source>
        <dbReference type="EMBL" id="GHB73789.1"/>
    </source>
</evidence>
<name>A0A8J3D9W8_9BACT</name>
<accession>A0A8J3D9W8</accession>
<keyword evidence="2" id="KW-1185">Reference proteome</keyword>
<organism evidence="1 2">
    <name type="scientific">Persicitalea jodogahamensis</name>
    <dbReference type="NCBI Taxonomy" id="402147"/>
    <lineage>
        <taxon>Bacteria</taxon>
        <taxon>Pseudomonadati</taxon>
        <taxon>Bacteroidota</taxon>
        <taxon>Cytophagia</taxon>
        <taxon>Cytophagales</taxon>
        <taxon>Spirosomataceae</taxon>
        <taxon>Persicitalea</taxon>
    </lineage>
</organism>
<proteinExistence type="predicted"/>
<evidence type="ECO:0000313" key="2">
    <source>
        <dbReference type="Proteomes" id="UP000598271"/>
    </source>
</evidence>
<gene>
    <name evidence="1" type="ORF">GCM10007390_29960</name>
</gene>